<protein>
    <submittedName>
        <fullName evidence="1">SMI1/KNR4 family protein</fullName>
    </submittedName>
</protein>
<dbReference type="KEGG" id="lrs:PX52LOC_00817"/>
<keyword evidence="2" id="KW-1185">Reference proteome</keyword>
<sequence length="180" mass="20162">MEVVEKYADGFASEQDMEEAQRQSSIARDLAVGSLSTAPRAHRSRRGRISSWAAYAITNVPPADFDMPRFIVTDVIEALQELEELIPRRVRNSRRHQAAILRDIFGDPFRPVTFDSHWQSETAVSLAQAIYDDRAFDRLPILADALQDAGCEDADVLSHCRGDGPHVRGCWVVDLVLGKK</sequence>
<name>A0A5C1A6V5_9BACT</name>
<evidence type="ECO:0000313" key="2">
    <source>
        <dbReference type="Proteomes" id="UP000324974"/>
    </source>
</evidence>
<organism evidence="1 2">
    <name type="scientific">Limnoglobus roseus</name>
    <dbReference type="NCBI Taxonomy" id="2598579"/>
    <lineage>
        <taxon>Bacteria</taxon>
        <taxon>Pseudomonadati</taxon>
        <taxon>Planctomycetota</taxon>
        <taxon>Planctomycetia</taxon>
        <taxon>Gemmatales</taxon>
        <taxon>Gemmataceae</taxon>
        <taxon>Limnoglobus</taxon>
    </lineage>
</organism>
<proteinExistence type="predicted"/>
<gene>
    <name evidence="1" type="ORF">PX52LOC_00817</name>
</gene>
<evidence type="ECO:0000313" key="1">
    <source>
        <dbReference type="EMBL" id="QEL13957.1"/>
    </source>
</evidence>
<accession>A0A5C1A6V5</accession>
<reference evidence="2" key="1">
    <citation type="submission" date="2019-08" db="EMBL/GenBank/DDBJ databases">
        <title>Limnoglobus roseus gen. nov., sp. nov., a novel freshwater planctomycete with a giant genome from the family Gemmataceae.</title>
        <authorList>
            <person name="Kulichevskaya I.S."/>
            <person name="Naumoff D.G."/>
            <person name="Miroshnikov K."/>
            <person name="Ivanova A."/>
            <person name="Philippov D.A."/>
            <person name="Hakobyan A."/>
            <person name="Rijpstra I.C."/>
            <person name="Sinninghe Damste J.S."/>
            <person name="Liesack W."/>
            <person name="Dedysh S.N."/>
        </authorList>
    </citation>
    <scope>NUCLEOTIDE SEQUENCE [LARGE SCALE GENOMIC DNA]</scope>
    <source>
        <strain evidence="2">PX52</strain>
    </source>
</reference>
<dbReference type="AlphaFoldDB" id="A0A5C1A6V5"/>
<dbReference type="EMBL" id="CP042425">
    <property type="protein sequence ID" value="QEL13957.1"/>
    <property type="molecule type" value="Genomic_DNA"/>
</dbReference>
<dbReference type="Proteomes" id="UP000324974">
    <property type="component" value="Chromosome"/>
</dbReference>